<dbReference type="InterPro" id="IPR003313">
    <property type="entry name" value="AraC-bd"/>
</dbReference>
<dbReference type="InterPro" id="IPR009057">
    <property type="entry name" value="Homeodomain-like_sf"/>
</dbReference>
<dbReference type="Pfam" id="PF02311">
    <property type="entry name" value="AraC_binding"/>
    <property type="match status" value="1"/>
</dbReference>
<dbReference type="SMART" id="SM00342">
    <property type="entry name" value="HTH_ARAC"/>
    <property type="match status" value="1"/>
</dbReference>
<protein>
    <submittedName>
        <fullName evidence="6">AraC family transcriptional regulator</fullName>
    </submittedName>
</protein>
<dbReference type="Gene3D" id="2.60.120.10">
    <property type="entry name" value="Jelly Rolls"/>
    <property type="match status" value="1"/>
</dbReference>
<keyword evidence="2" id="KW-0238">DNA-binding</keyword>
<evidence type="ECO:0000256" key="1">
    <source>
        <dbReference type="ARBA" id="ARBA00023015"/>
    </source>
</evidence>
<dbReference type="Proteomes" id="UP000553776">
    <property type="component" value="Unassembled WGS sequence"/>
</dbReference>
<dbReference type="InterPro" id="IPR014710">
    <property type="entry name" value="RmlC-like_jellyroll"/>
</dbReference>
<dbReference type="PROSITE" id="PS00041">
    <property type="entry name" value="HTH_ARAC_FAMILY_1"/>
    <property type="match status" value="1"/>
</dbReference>
<evidence type="ECO:0000256" key="2">
    <source>
        <dbReference type="ARBA" id="ARBA00023125"/>
    </source>
</evidence>
<dbReference type="GO" id="GO:0043565">
    <property type="term" value="F:sequence-specific DNA binding"/>
    <property type="evidence" value="ECO:0007669"/>
    <property type="project" value="InterPro"/>
</dbReference>
<dbReference type="InterPro" id="IPR037923">
    <property type="entry name" value="HTH-like"/>
</dbReference>
<keyword evidence="7" id="KW-1185">Reference proteome</keyword>
<dbReference type="Gene3D" id="1.10.10.60">
    <property type="entry name" value="Homeodomain-like"/>
    <property type="match status" value="2"/>
</dbReference>
<dbReference type="PANTHER" id="PTHR46796">
    <property type="entry name" value="HTH-TYPE TRANSCRIPTIONAL ACTIVATOR RHAS-RELATED"/>
    <property type="match status" value="1"/>
</dbReference>
<dbReference type="SUPFAM" id="SSF51215">
    <property type="entry name" value="Regulatory protein AraC"/>
    <property type="match status" value="1"/>
</dbReference>
<evidence type="ECO:0000313" key="7">
    <source>
        <dbReference type="Proteomes" id="UP000553776"/>
    </source>
</evidence>
<dbReference type="SUPFAM" id="SSF46689">
    <property type="entry name" value="Homeodomain-like"/>
    <property type="match status" value="2"/>
</dbReference>
<dbReference type="InterPro" id="IPR018062">
    <property type="entry name" value="HTH_AraC-typ_CS"/>
</dbReference>
<evidence type="ECO:0000313" key="6">
    <source>
        <dbReference type="EMBL" id="MBB6689979.1"/>
    </source>
</evidence>
<dbReference type="GO" id="GO:0003700">
    <property type="term" value="F:DNA-binding transcription factor activity"/>
    <property type="evidence" value="ECO:0007669"/>
    <property type="project" value="InterPro"/>
</dbReference>
<dbReference type="PROSITE" id="PS01124">
    <property type="entry name" value="HTH_ARAC_FAMILY_2"/>
    <property type="match status" value="1"/>
</dbReference>
<gene>
    <name evidence="6" type="ORF">H7B90_01050</name>
</gene>
<keyword evidence="4" id="KW-0804">Transcription</keyword>
<name>A0A841TQI3_9BACL</name>
<keyword evidence="3" id="KW-0010">Activator</keyword>
<dbReference type="InterPro" id="IPR050204">
    <property type="entry name" value="AraC_XylS_family_regulators"/>
</dbReference>
<evidence type="ECO:0000259" key="5">
    <source>
        <dbReference type="PROSITE" id="PS01124"/>
    </source>
</evidence>
<sequence length="319" mass="35758">MAKRDDSSPNLESSVRSALSLPAIHVLGDFVMKPGSGLAEREIPDYELLFFPEGTGTVYRIGGREHVLRQPCFIVTRPGETHSYRYDRQEPTRHLFVHFGLRGLPPATLPLLLPDGPSVIPYEGEFLVTLMKRILVTAHVSPERLQERGGLLLLTLLAEIHGLCEDGPKSREAVKLPPQIEKALSVIDQAIPAPISVEELAQEAGWTPEHLSRSFVRHLGVTPKEAITRRRIELACQLLLHSQRSVKEIAFEVGFADQNYFSRVFKATKAVTATEYRNKNYHPRYADLASVTGGESLYPPNRVFFGERFMDEITRGGRP</sequence>
<proteinExistence type="predicted"/>
<accession>A0A841TQI3</accession>
<evidence type="ECO:0000256" key="4">
    <source>
        <dbReference type="ARBA" id="ARBA00023163"/>
    </source>
</evidence>
<reference evidence="6 7" key="1">
    <citation type="submission" date="2020-08" db="EMBL/GenBank/DDBJ databases">
        <title>Cohnella phylogeny.</title>
        <authorList>
            <person name="Dunlap C."/>
        </authorList>
    </citation>
    <scope>NUCLEOTIDE SEQUENCE [LARGE SCALE GENOMIC DNA]</scope>
    <source>
        <strain evidence="6 7">DSM 25239</strain>
    </source>
</reference>
<dbReference type="AlphaFoldDB" id="A0A841TQI3"/>
<feature type="domain" description="HTH araC/xylS-type" evidence="5">
    <location>
        <begin position="181"/>
        <end position="279"/>
    </location>
</feature>
<dbReference type="Pfam" id="PF12833">
    <property type="entry name" value="HTH_18"/>
    <property type="match status" value="1"/>
</dbReference>
<comment type="caution">
    <text evidence="6">The sequence shown here is derived from an EMBL/GenBank/DDBJ whole genome shotgun (WGS) entry which is preliminary data.</text>
</comment>
<organism evidence="6 7">
    <name type="scientific">Cohnella xylanilytica</name>
    <dbReference type="NCBI Taxonomy" id="557555"/>
    <lineage>
        <taxon>Bacteria</taxon>
        <taxon>Bacillati</taxon>
        <taxon>Bacillota</taxon>
        <taxon>Bacilli</taxon>
        <taxon>Bacillales</taxon>
        <taxon>Paenibacillaceae</taxon>
        <taxon>Cohnella</taxon>
    </lineage>
</organism>
<dbReference type="InterPro" id="IPR018060">
    <property type="entry name" value="HTH_AraC"/>
</dbReference>
<dbReference type="EMBL" id="JACJVR010000003">
    <property type="protein sequence ID" value="MBB6689979.1"/>
    <property type="molecule type" value="Genomic_DNA"/>
</dbReference>
<evidence type="ECO:0000256" key="3">
    <source>
        <dbReference type="ARBA" id="ARBA00023159"/>
    </source>
</evidence>
<keyword evidence="1" id="KW-0805">Transcription regulation</keyword>